<comment type="caution">
    <text evidence="7">The sequence shown here is derived from an EMBL/GenBank/DDBJ whole genome shotgun (WGS) entry which is preliminary data.</text>
</comment>
<dbReference type="SUPFAM" id="SSF53850">
    <property type="entry name" value="Periplasmic binding protein-like II"/>
    <property type="match status" value="2"/>
</dbReference>
<dbReference type="Gene3D" id="3.40.190.10">
    <property type="entry name" value="Periplasmic binding protein-like II"/>
    <property type="match status" value="4"/>
</dbReference>
<name>A0ABT1Y6U5_9FIRM</name>
<feature type="chain" id="PRO_5045446392" evidence="5">
    <location>
        <begin position="24"/>
        <end position="294"/>
    </location>
</feature>
<evidence type="ECO:0000313" key="8">
    <source>
        <dbReference type="Proteomes" id="UP001524944"/>
    </source>
</evidence>
<reference evidence="7 8" key="1">
    <citation type="submission" date="2022-08" db="EMBL/GenBank/DDBJ databases">
        <title>Proteogenomics of the novel Dehalobacterium formicoaceticum strain EZ94 highlights a key role of methyltransferases during anaerobic dichloromethane degradation.</title>
        <authorList>
            <person name="Wasmund K."/>
        </authorList>
    </citation>
    <scope>NUCLEOTIDE SEQUENCE [LARGE SCALE GENOMIC DNA]</scope>
    <source>
        <strain evidence="7 8">EZ94</strain>
    </source>
</reference>
<dbReference type="EMBL" id="JANPWE010000003">
    <property type="protein sequence ID" value="MCR6545411.1"/>
    <property type="molecule type" value="Genomic_DNA"/>
</dbReference>
<dbReference type="SMART" id="SM00062">
    <property type="entry name" value="PBPb"/>
    <property type="match status" value="1"/>
</dbReference>
<dbReference type="RefSeq" id="WP_089609311.1">
    <property type="nucleotide sequence ID" value="NZ_CP022121.1"/>
</dbReference>
<dbReference type="PANTHER" id="PTHR35936:SF38">
    <property type="entry name" value="GLUTAMINE-BINDING PERIPLASMIC PROTEIN"/>
    <property type="match status" value="1"/>
</dbReference>
<evidence type="ECO:0000313" key="7">
    <source>
        <dbReference type="EMBL" id="MCR6545411.1"/>
    </source>
</evidence>
<gene>
    <name evidence="7" type="ORF">NVS47_07760</name>
</gene>
<sequence length="294" mass="31473">MKKNIKLSIIPLLFISLLTLAIAGCGSNGTSDNGASGDSTKVKVIDIPLTQEEYAFGVDKSQPELLTQVNEFILSIKSDGTFDEILNNYFGDGEPKAITSAKLDSSKDQLIVATNAAFEPFEYTAGDKYHGIDMEIAALLAERLGKELVISNMDFDAVCLSVGQGKADIAMSGLTIKEDRKEYVAFSDAYYNAAQKVVVKGEDTSFDQSQTAADVEGILSGFSSDTKIGVQTGTTGQFYVEGDKDWGFSGLNATAVGYKNGSLAVQDMINGNIDYVIIDEAPAQFISQAINNLN</sequence>
<evidence type="ECO:0000256" key="5">
    <source>
        <dbReference type="SAM" id="SignalP"/>
    </source>
</evidence>
<keyword evidence="3 5" id="KW-0732">Signal</keyword>
<organism evidence="7 8">
    <name type="scientific">Dehalobacterium formicoaceticum</name>
    <dbReference type="NCBI Taxonomy" id="51515"/>
    <lineage>
        <taxon>Bacteria</taxon>
        <taxon>Bacillati</taxon>
        <taxon>Bacillota</taxon>
        <taxon>Clostridia</taxon>
        <taxon>Eubacteriales</taxon>
        <taxon>Peptococcaceae</taxon>
        <taxon>Dehalobacterium</taxon>
    </lineage>
</organism>
<evidence type="ECO:0000259" key="6">
    <source>
        <dbReference type="SMART" id="SM00062"/>
    </source>
</evidence>
<evidence type="ECO:0000256" key="3">
    <source>
        <dbReference type="ARBA" id="ARBA00022729"/>
    </source>
</evidence>
<dbReference type="Pfam" id="PF00497">
    <property type="entry name" value="SBP_bac_3"/>
    <property type="match status" value="1"/>
</dbReference>
<protein>
    <submittedName>
        <fullName evidence="7">Transporter substrate-binding domain-containing protein</fullName>
    </submittedName>
</protein>
<dbReference type="PROSITE" id="PS01039">
    <property type="entry name" value="SBP_BACTERIAL_3"/>
    <property type="match status" value="1"/>
</dbReference>
<dbReference type="InterPro" id="IPR018313">
    <property type="entry name" value="SBP_3_CS"/>
</dbReference>
<accession>A0ABT1Y6U5</accession>
<comment type="subcellular location">
    <subcellularLocation>
        <location evidence="1">Cell envelope</location>
    </subcellularLocation>
</comment>
<feature type="domain" description="Solute-binding protein family 3/N-terminal" evidence="6">
    <location>
        <begin position="109"/>
        <end position="294"/>
    </location>
</feature>
<dbReference type="PROSITE" id="PS51257">
    <property type="entry name" value="PROKAR_LIPOPROTEIN"/>
    <property type="match status" value="1"/>
</dbReference>
<dbReference type="InterPro" id="IPR001638">
    <property type="entry name" value="Solute-binding_3/MltF_N"/>
</dbReference>
<evidence type="ECO:0000256" key="2">
    <source>
        <dbReference type="ARBA" id="ARBA00010333"/>
    </source>
</evidence>
<evidence type="ECO:0000256" key="4">
    <source>
        <dbReference type="RuleBase" id="RU003744"/>
    </source>
</evidence>
<keyword evidence="8" id="KW-1185">Reference proteome</keyword>
<comment type="similarity">
    <text evidence="2 4">Belongs to the bacterial solute-binding protein 3 family.</text>
</comment>
<proteinExistence type="inferred from homology"/>
<evidence type="ECO:0000256" key="1">
    <source>
        <dbReference type="ARBA" id="ARBA00004196"/>
    </source>
</evidence>
<dbReference type="PANTHER" id="PTHR35936">
    <property type="entry name" value="MEMBRANE-BOUND LYTIC MUREIN TRANSGLYCOSYLASE F"/>
    <property type="match status" value="1"/>
</dbReference>
<feature type="signal peptide" evidence="5">
    <location>
        <begin position="1"/>
        <end position="23"/>
    </location>
</feature>
<dbReference type="Proteomes" id="UP001524944">
    <property type="component" value="Unassembled WGS sequence"/>
</dbReference>